<sequence>MPLGTVAIVLVAAIAHAAWNLASTYKRGSTLLFVGAYTSVSALLCLPLAVVATATGAQPLTGQLAGASVVSAVLHAAYSLTLQTGYDRAELGVVYPVARGTGPLLTMVVAVLVLAERPSWLALAGALAVVAGIVVVTGNPTRNRGPHPLRGVLWGAATGATIAAYTLWDAYAIGRLGLAPISYYTGTLLAQSLILAPGLVRALPRGRGLSRARGELVAAVRLDRVPILVVAVLSPLAYVLVLTALQTAPVALVAPLREASIVIGSLLAWRFLGEGDLARRVVGAVVVLVGIVAIGV</sequence>
<keyword evidence="5" id="KW-0444">Lipid biosynthesis</keyword>
<dbReference type="GO" id="GO:0005886">
    <property type="term" value="C:plasma membrane"/>
    <property type="evidence" value="ECO:0007669"/>
    <property type="project" value="UniProtKB-SubCell"/>
</dbReference>
<feature type="transmembrane region" description="Helical" evidence="13">
    <location>
        <begin position="30"/>
        <end position="54"/>
    </location>
</feature>
<keyword evidence="8 13" id="KW-0812">Transmembrane</keyword>
<keyword evidence="12 13" id="KW-0472">Membrane</keyword>
<name>A0A9X2JWB7_9MICO</name>
<comment type="subcellular location">
    <subcellularLocation>
        <location evidence="1">Cell membrane</location>
        <topology evidence="1">Multi-pass membrane protein</topology>
    </subcellularLocation>
</comment>
<proteinExistence type="inferred from homology"/>
<dbReference type="PANTHER" id="PTHR30561:SF1">
    <property type="entry name" value="MULTIDRUG TRANSPORTER EMRE"/>
    <property type="match status" value="1"/>
</dbReference>
<feature type="transmembrane region" description="Helical" evidence="13">
    <location>
        <begin position="60"/>
        <end position="81"/>
    </location>
</feature>
<feature type="transmembrane region" description="Helical" evidence="13">
    <location>
        <begin position="151"/>
        <end position="171"/>
    </location>
</feature>
<keyword evidence="3" id="KW-0813">Transport</keyword>
<evidence type="ECO:0000256" key="7">
    <source>
        <dbReference type="ARBA" id="ARBA00022556"/>
    </source>
</evidence>
<accession>A0A9X2JWB7</accession>
<feature type="transmembrane region" description="Helical" evidence="13">
    <location>
        <begin position="120"/>
        <end position="139"/>
    </location>
</feature>
<evidence type="ECO:0000256" key="6">
    <source>
        <dbReference type="ARBA" id="ARBA00022519"/>
    </source>
</evidence>
<evidence type="ECO:0000256" key="10">
    <source>
        <dbReference type="ARBA" id="ARBA00022989"/>
    </source>
</evidence>
<dbReference type="PANTHER" id="PTHR30561">
    <property type="entry name" value="SMR FAMILY PROTON-DEPENDENT DRUG EFFLUX TRANSPORTER SUGE"/>
    <property type="match status" value="1"/>
</dbReference>
<keyword evidence="10 13" id="KW-1133">Transmembrane helix</keyword>
<evidence type="ECO:0000256" key="12">
    <source>
        <dbReference type="ARBA" id="ARBA00023136"/>
    </source>
</evidence>
<keyword evidence="6" id="KW-0997">Cell inner membrane</keyword>
<dbReference type="EMBL" id="JAMTCS010000010">
    <property type="protein sequence ID" value="MCP2265981.1"/>
    <property type="molecule type" value="Genomic_DNA"/>
</dbReference>
<feature type="transmembrane region" description="Helical" evidence="13">
    <location>
        <begin position="277"/>
        <end position="295"/>
    </location>
</feature>
<dbReference type="InterPro" id="IPR000390">
    <property type="entry name" value="Small_drug/metabolite_transptr"/>
</dbReference>
<dbReference type="RefSeq" id="WP_253837446.1">
    <property type="nucleotide sequence ID" value="NZ_JAMTCS010000010.1"/>
</dbReference>
<evidence type="ECO:0000256" key="1">
    <source>
        <dbReference type="ARBA" id="ARBA00004651"/>
    </source>
</evidence>
<feature type="domain" description="EamA" evidence="14">
    <location>
        <begin position="150"/>
        <end position="294"/>
    </location>
</feature>
<dbReference type="Pfam" id="PF00892">
    <property type="entry name" value="EamA"/>
    <property type="match status" value="1"/>
</dbReference>
<feature type="transmembrane region" description="Helical" evidence="13">
    <location>
        <begin position="225"/>
        <end position="245"/>
    </location>
</feature>
<dbReference type="GO" id="GO:0009103">
    <property type="term" value="P:lipopolysaccharide biosynthetic process"/>
    <property type="evidence" value="ECO:0007669"/>
    <property type="project" value="UniProtKB-KW"/>
</dbReference>
<evidence type="ECO:0000256" key="13">
    <source>
        <dbReference type="SAM" id="Phobius"/>
    </source>
</evidence>
<keyword evidence="16" id="KW-1185">Reference proteome</keyword>
<dbReference type="InterPro" id="IPR037185">
    <property type="entry name" value="EmrE-like"/>
</dbReference>
<dbReference type="Proteomes" id="UP001139493">
    <property type="component" value="Unassembled WGS sequence"/>
</dbReference>
<gene>
    <name evidence="15" type="ORF">APR03_003346</name>
</gene>
<evidence type="ECO:0000313" key="15">
    <source>
        <dbReference type="EMBL" id="MCP2265981.1"/>
    </source>
</evidence>
<evidence type="ECO:0000256" key="3">
    <source>
        <dbReference type="ARBA" id="ARBA00022448"/>
    </source>
</evidence>
<dbReference type="AlphaFoldDB" id="A0A9X2JWB7"/>
<comment type="caution">
    <text evidence="15">The sequence shown here is derived from an EMBL/GenBank/DDBJ whole genome shotgun (WGS) entry which is preliminary data.</text>
</comment>
<keyword evidence="11" id="KW-0443">Lipid metabolism</keyword>
<evidence type="ECO:0000256" key="5">
    <source>
        <dbReference type="ARBA" id="ARBA00022516"/>
    </source>
</evidence>
<evidence type="ECO:0000256" key="8">
    <source>
        <dbReference type="ARBA" id="ARBA00022692"/>
    </source>
</evidence>
<evidence type="ECO:0000256" key="4">
    <source>
        <dbReference type="ARBA" id="ARBA00022475"/>
    </source>
</evidence>
<evidence type="ECO:0000313" key="16">
    <source>
        <dbReference type="Proteomes" id="UP001139493"/>
    </source>
</evidence>
<dbReference type="InterPro" id="IPR000620">
    <property type="entry name" value="EamA_dom"/>
</dbReference>
<feature type="transmembrane region" description="Helical" evidence="13">
    <location>
        <begin position="183"/>
        <end position="204"/>
    </location>
</feature>
<evidence type="ECO:0000256" key="11">
    <source>
        <dbReference type="ARBA" id="ARBA00023098"/>
    </source>
</evidence>
<evidence type="ECO:0000256" key="2">
    <source>
        <dbReference type="ARBA" id="ARBA00007362"/>
    </source>
</evidence>
<feature type="transmembrane region" description="Helical" evidence="13">
    <location>
        <begin position="6"/>
        <end position="23"/>
    </location>
</feature>
<dbReference type="GO" id="GO:0022857">
    <property type="term" value="F:transmembrane transporter activity"/>
    <property type="evidence" value="ECO:0007669"/>
    <property type="project" value="InterPro"/>
</dbReference>
<keyword evidence="9" id="KW-0448">Lipopolysaccharide biosynthesis</keyword>
<feature type="transmembrane region" description="Helical" evidence="13">
    <location>
        <begin position="93"/>
        <end position="114"/>
    </location>
</feature>
<keyword evidence="7" id="KW-0441">Lipid A biosynthesis</keyword>
<protein>
    <submittedName>
        <fullName evidence="15">EamA-like transporter family protein</fullName>
    </submittedName>
</protein>
<dbReference type="Gene3D" id="1.10.3730.20">
    <property type="match status" value="2"/>
</dbReference>
<comment type="similarity">
    <text evidence="2">Belongs to the EamA transporter family.</text>
</comment>
<organism evidence="15 16">
    <name type="scientific">Promicromonospora thailandica</name>
    <dbReference type="NCBI Taxonomy" id="765201"/>
    <lineage>
        <taxon>Bacteria</taxon>
        <taxon>Bacillati</taxon>
        <taxon>Actinomycetota</taxon>
        <taxon>Actinomycetes</taxon>
        <taxon>Micrococcales</taxon>
        <taxon>Promicromonosporaceae</taxon>
        <taxon>Promicromonospora</taxon>
    </lineage>
</organism>
<evidence type="ECO:0000256" key="9">
    <source>
        <dbReference type="ARBA" id="ARBA00022985"/>
    </source>
</evidence>
<evidence type="ECO:0000259" key="14">
    <source>
        <dbReference type="Pfam" id="PF00892"/>
    </source>
</evidence>
<keyword evidence="4" id="KW-1003">Cell membrane</keyword>
<dbReference type="SUPFAM" id="SSF103481">
    <property type="entry name" value="Multidrug resistance efflux transporter EmrE"/>
    <property type="match status" value="2"/>
</dbReference>
<reference evidence="15" key="1">
    <citation type="submission" date="2022-06" db="EMBL/GenBank/DDBJ databases">
        <title>Genomic Encyclopedia of Archaeal and Bacterial Type Strains, Phase II (KMG-II): from individual species to whole genera.</title>
        <authorList>
            <person name="Goeker M."/>
        </authorList>
    </citation>
    <scope>NUCLEOTIDE SEQUENCE</scope>
    <source>
        <strain evidence="15">DSM 26652</strain>
    </source>
</reference>